<comment type="subcellular location">
    <subcellularLocation>
        <location evidence="1">Membrane</location>
        <topology evidence="1">Single-pass type I membrane protein</topology>
    </subcellularLocation>
</comment>
<protein>
    <recommendedName>
        <fullName evidence="8">Wall-associated receptor kinase C-terminal domain-containing protein</fullName>
    </recommendedName>
</protein>
<dbReference type="Proteomes" id="UP000596660">
    <property type="component" value="Unplaced"/>
</dbReference>
<keyword evidence="7" id="KW-0325">Glycoprotein</keyword>
<evidence type="ECO:0000256" key="1">
    <source>
        <dbReference type="ARBA" id="ARBA00004479"/>
    </source>
</evidence>
<organism evidence="9 10">
    <name type="scientific">Chenopodium quinoa</name>
    <name type="common">Quinoa</name>
    <dbReference type="NCBI Taxonomy" id="63459"/>
    <lineage>
        <taxon>Eukaryota</taxon>
        <taxon>Viridiplantae</taxon>
        <taxon>Streptophyta</taxon>
        <taxon>Embryophyta</taxon>
        <taxon>Tracheophyta</taxon>
        <taxon>Spermatophyta</taxon>
        <taxon>Magnoliopsida</taxon>
        <taxon>eudicotyledons</taxon>
        <taxon>Gunneridae</taxon>
        <taxon>Pentapetalae</taxon>
        <taxon>Caryophyllales</taxon>
        <taxon>Chenopodiaceae</taxon>
        <taxon>Chenopodioideae</taxon>
        <taxon>Atripliceae</taxon>
        <taxon>Chenopodium</taxon>
    </lineage>
</organism>
<dbReference type="EnsemblPlants" id="AUR62023279-RA">
    <property type="protein sequence ID" value="AUR62023279-RA:cds"/>
    <property type="gene ID" value="AUR62023279"/>
</dbReference>
<evidence type="ECO:0000256" key="4">
    <source>
        <dbReference type="ARBA" id="ARBA00022729"/>
    </source>
</evidence>
<keyword evidence="10" id="KW-1185">Reference proteome</keyword>
<dbReference type="InterPro" id="IPR045874">
    <property type="entry name" value="LRK10/LRL21-25-like"/>
</dbReference>
<dbReference type="PANTHER" id="PTHR27009">
    <property type="entry name" value="RUST RESISTANCE KINASE LR10-RELATED"/>
    <property type="match status" value="1"/>
</dbReference>
<evidence type="ECO:0000313" key="10">
    <source>
        <dbReference type="Proteomes" id="UP000596660"/>
    </source>
</evidence>
<dbReference type="AlphaFoldDB" id="A0A803M4A6"/>
<keyword evidence="2" id="KW-0808">Transferase</keyword>
<dbReference type="SUPFAM" id="SSF56112">
    <property type="entry name" value="Protein kinase-like (PK-like)"/>
    <property type="match status" value="1"/>
</dbReference>
<accession>A0A803M4A6</accession>
<evidence type="ECO:0000256" key="6">
    <source>
        <dbReference type="ARBA" id="ARBA00023136"/>
    </source>
</evidence>
<keyword evidence="4" id="KW-0732">Signal</keyword>
<name>A0A803M4A6_CHEQI</name>
<reference evidence="9" key="2">
    <citation type="submission" date="2021-03" db="UniProtKB">
        <authorList>
            <consortium name="EnsemblPlants"/>
        </authorList>
    </citation>
    <scope>IDENTIFICATION</scope>
</reference>
<dbReference type="GO" id="GO:0016020">
    <property type="term" value="C:membrane"/>
    <property type="evidence" value="ECO:0007669"/>
    <property type="project" value="UniProtKB-SubCell"/>
</dbReference>
<sequence length="472" mass="51828">MTILSQTFMVLAINSTSSTINVAREDFRTRSGCPASLVNITIDFSIFQYTPLDTNLTLFYGNCSTLCNLTTFKVFPSCPMSPSETLPICLLTRKAMLKSNISVASCPNHLFLPTHLSDNLIMDKVGDYIPQAAWNGTELKWSANNGLCEACLRSGGQCGHEPHSHKFFCFCTDECKCPFPARVYLRSFGGVSYKSDVYSYGMLVLEMVGCRRKAENEIDEHSSEQYFPQWIYEQLEAGEAVDEQQMLSSDEMEIQKKLILVSLWCVKTNPSSRPEMSKVVEMLEGTVDSLQVPRISSLAPSSSTLSGSLRFSLILFFIFGSSVTLSVVDGGFNVSNCRICFVPSSAASMLMSWRSVSSLVSLAHSHPLAGAGLRVVGAAPRAPHVLHPTPRHHYKHPLVPQTDLVDLLFPCFNFQELMLNFIACFACTLDPDPGPKEEASFGAGPPELLFVGCESNPAATDFPADSPEELVG</sequence>
<evidence type="ECO:0000256" key="3">
    <source>
        <dbReference type="ARBA" id="ARBA00022692"/>
    </source>
</evidence>
<dbReference type="Gene3D" id="1.10.510.10">
    <property type="entry name" value="Transferase(Phosphotransferase) domain 1"/>
    <property type="match status" value="1"/>
</dbReference>
<keyword evidence="3" id="KW-0812">Transmembrane</keyword>
<dbReference type="Gramene" id="AUR62023279-RA">
    <property type="protein sequence ID" value="AUR62023279-RA:cds"/>
    <property type="gene ID" value="AUR62023279"/>
</dbReference>
<dbReference type="InterPro" id="IPR011009">
    <property type="entry name" value="Kinase-like_dom_sf"/>
</dbReference>
<evidence type="ECO:0000256" key="5">
    <source>
        <dbReference type="ARBA" id="ARBA00022989"/>
    </source>
</evidence>
<dbReference type="InterPro" id="IPR032872">
    <property type="entry name" value="WAK_assoc_C"/>
</dbReference>
<proteinExistence type="predicted"/>
<keyword evidence="6" id="KW-0472">Membrane</keyword>
<feature type="domain" description="Wall-associated receptor kinase C-terminal" evidence="8">
    <location>
        <begin position="100"/>
        <end position="173"/>
    </location>
</feature>
<evidence type="ECO:0000259" key="8">
    <source>
        <dbReference type="Pfam" id="PF14380"/>
    </source>
</evidence>
<evidence type="ECO:0000256" key="7">
    <source>
        <dbReference type="ARBA" id="ARBA00023180"/>
    </source>
</evidence>
<evidence type="ECO:0000313" key="9">
    <source>
        <dbReference type="EnsemblPlants" id="AUR62023279-RA:cds"/>
    </source>
</evidence>
<keyword evidence="2" id="KW-0418">Kinase</keyword>
<reference evidence="9" key="1">
    <citation type="journal article" date="2017" name="Nature">
        <title>The genome of Chenopodium quinoa.</title>
        <authorList>
            <person name="Jarvis D.E."/>
            <person name="Ho Y.S."/>
            <person name="Lightfoot D.J."/>
            <person name="Schmoeckel S.M."/>
            <person name="Li B."/>
            <person name="Borm T.J.A."/>
            <person name="Ohyanagi H."/>
            <person name="Mineta K."/>
            <person name="Michell C.T."/>
            <person name="Saber N."/>
            <person name="Kharbatia N.M."/>
            <person name="Rupper R.R."/>
            <person name="Sharp A.R."/>
            <person name="Dally N."/>
            <person name="Boughton B.A."/>
            <person name="Woo Y.H."/>
            <person name="Gao G."/>
            <person name="Schijlen E.G.W.M."/>
            <person name="Guo X."/>
            <person name="Momin A.A."/>
            <person name="Negrao S."/>
            <person name="Al-Babili S."/>
            <person name="Gehring C."/>
            <person name="Roessner U."/>
            <person name="Jung C."/>
            <person name="Murphy K."/>
            <person name="Arold S.T."/>
            <person name="Gojobori T."/>
            <person name="van der Linden C.G."/>
            <person name="van Loo E.N."/>
            <person name="Jellen E.N."/>
            <person name="Maughan P.J."/>
            <person name="Tester M."/>
        </authorList>
    </citation>
    <scope>NUCLEOTIDE SEQUENCE [LARGE SCALE GENOMIC DNA]</scope>
    <source>
        <strain evidence="9">cv. PI 614886</strain>
    </source>
</reference>
<keyword evidence="5" id="KW-1133">Transmembrane helix</keyword>
<keyword evidence="2" id="KW-0723">Serine/threonine-protein kinase</keyword>
<dbReference type="Pfam" id="PF14380">
    <property type="entry name" value="WAK_assoc"/>
    <property type="match status" value="1"/>
</dbReference>
<evidence type="ECO:0000256" key="2">
    <source>
        <dbReference type="ARBA" id="ARBA00022527"/>
    </source>
</evidence>
<dbReference type="GO" id="GO:0004674">
    <property type="term" value="F:protein serine/threonine kinase activity"/>
    <property type="evidence" value="ECO:0007669"/>
    <property type="project" value="UniProtKB-KW"/>
</dbReference>